<dbReference type="GO" id="GO:0020037">
    <property type="term" value="F:heme binding"/>
    <property type="evidence" value="ECO:0007669"/>
    <property type="project" value="InterPro"/>
</dbReference>
<dbReference type="EMBL" id="FLQS01000030">
    <property type="protein sequence ID" value="SBS76780.1"/>
    <property type="molecule type" value="Genomic_DNA"/>
</dbReference>
<dbReference type="Pfam" id="PF16525">
    <property type="entry name" value="MHB"/>
    <property type="match status" value="1"/>
</dbReference>
<dbReference type="PROSITE" id="PS51318">
    <property type="entry name" value="TAT"/>
    <property type="match status" value="1"/>
</dbReference>
<organism evidence="2">
    <name type="scientific">uncultured Mycobacterium sp</name>
    <dbReference type="NCBI Taxonomy" id="171292"/>
    <lineage>
        <taxon>Bacteria</taxon>
        <taxon>Bacillati</taxon>
        <taxon>Actinomycetota</taxon>
        <taxon>Actinomycetes</taxon>
        <taxon>Mycobacteriales</taxon>
        <taxon>Mycobacteriaceae</taxon>
        <taxon>Mycobacterium</taxon>
        <taxon>environmental samples</taxon>
    </lineage>
</organism>
<reference evidence="2" key="1">
    <citation type="submission" date="2016-03" db="EMBL/GenBank/DDBJ databases">
        <authorList>
            <person name="Ploux O."/>
        </authorList>
    </citation>
    <scope>NUCLEOTIDE SEQUENCE</scope>
    <source>
        <strain evidence="2">UC10</strain>
    </source>
</reference>
<accession>A0A1Y5PH52</accession>
<evidence type="ECO:0000259" key="1">
    <source>
        <dbReference type="Pfam" id="PF16525"/>
    </source>
</evidence>
<dbReference type="Gene3D" id="1.20.20.20">
    <property type="entry name" value="Haemophore, haem-binding domain"/>
    <property type="match status" value="1"/>
</dbReference>
<feature type="domain" description="Haemophore haem-binding" evidence="1">
    <location>
        <begin position="39"/>
        <end position="115"/>
    </location>
</feature>
<name>A0A1Y5PH52_9MYCO</name>
<dbReference type="InterPro" id="IPR006311">
    <property type="entry name" value="TAT_signal"/>
</dbReference>
<gene>
    <name evidence="2" type="ORF">MHPYR_360046</name>
</gene>
<protein>
    <recommendedName>
        <fullName evidence="1">Haemophore haem-binding domain-containing protein</fullName>
    </recommendedName>
</protein>
<evidence type="ECO:0000313" key="2">
    <source>
        <dbReference type="EMBL" id="SBS76780.1"/>
    </source>
</evidence>
<dbReference type="AlphaFoldDB" id="A0A1Y5PH52"/>
<proteinExistence type="predicted"/>
<dbReference type="NCBIfam" id="TIGR04529">
    <property type="entry name" value="MTB_hemophore"/>
    <property type="match status" value="1"/>
</dbReference>
<dbReference type="InterPro" id="IPR032407">
    <property type="entry name" value="MHB"/>
</dbReference>
<sequence length="123" mass="12545">MLVNARLARRAVVGVIGTGAVAGAILVGTAPSALADPPPNCTAADLAGVAAGVSAATSAYLFTHPDVNAFFTGLEGAPRDTIRSEVKQYLDYNPSVKADLQGIRQPLVDLKNRCGSSPDVPVS</sequence>
<dbReference type="InterPro" id="IPR038378">
    <property type="entry name" value="MHB_sf"/>
</dbReference>